<keyword evidence="1 3" id="KW-0547">Nucleotide-binding</keyword>
<dbReference type="Pfam" id="PF00069">
    <property type="entry name" value="Pkinase"/>
    <property type="match status" value="1"/>
</dbReference>
<accession>A0ABD3QYI9</accession>
<dbReference type="SUPFAM" id="SSF50156">
    <property type="entry name" value="PDZ domain-like"/>
    <property type="match status" value="1"/>
</dbReference>
<feature type="domain" description="PPM-type phosphatase" evidence="5">
    <location>
        <begin position="678"/>
        <end position="982"/>
    </location>
</feature>
<evidence type="ECO:0000259" key="5">
    <source>
        <dbReference type="PROSITE" id="PS51746"/>
    </source>
</evidence>
<dbReference type="InterPro" id="IPR017441">
    <property type="entry name" value="Protein_kinase_ATP_BS"/>
</dbReference>
<evidence type="ECO:0000313" key="6">
    <source>
        <dbReference type="EMBL" id="KAL3805450.1"/>
    </source>
</evidence>
<dbReference type="SUPFAM" id="SSF56112">
    <property type="entry name" value="Protein kinase-like (PK-like)"/>
    <property type="match status" value="2"/>
</dbReference>
<keyword evidence="7" id="KW-1185">Reference proteome</keyword>
<dbReference type="Proteomes" id="UP001530400">
    <property type="component" value="Unassembled WGS sequence"/>
</dbReference>
<dbReference type="InterPro" id="IPR015655">
    <property type="entry name" value="PP2C"/>
</dbReference>
<comment type="caution">
    <text evidence="6">The sequence shown here is derived from an EMBL/GenBank/DDBJ whole genome shotgun (WGS) entry which is preliminary data.</text>
</comment>
<dbReference type="SMART" id="SM00332">
    <property type="entry name" value="PP2Cc"/>
    <property type="match status" value="1"/>
</dbReference>
<dbReference type="PROSITE" id="PS50011">
    <property type="entry name" value="PROTEIN_KINASE_DOM"/>
    <property type="match status" value="1"/>
</dbReference>
<name>A0ABD3QYI9_9STRA</name>
<reference evidence="6 7" key="1">
    <citation type="submission" date="2024-10" db="EMBL/GenBank/DDBJ databases">
        <title>Updated reference genomes for cyclostephanoid diatoms.</title>
        <authorList>
            <person name="Roberts W.R."/>
            <person name="Alverson A.J."/>
        </authorList>
    </citation>
    <scope>NUCLEOTIDE SEQUENCE [LARGE SCALE GENOMIC DNA]</scope>
    <source>
        <strain evidence="6 7">AJA010-31</strain>
    </source>
</reference>
<proteinExistence type="predicted"/>
<evidence type="ECO:0000259" key="4">
    <source>
        <dbReference type="PROSITE" id="PS50011"/>
    </source>
</evidence>
<dbReference type="InterPro" id="IPR036457">
    <property type="entry name" value="PPM-type-like_dom_sf"/>
</dbReference>
<dbReference type="Gene3D" id="1.10.510.10">
    <property type="entry name" value="Transferase(Phosphotransferase) domain 1"/>
    <property type="match status" value="1"/>
</dbReference>
<dbReference type="Pfam" id="PF00481">
    <property type="entry name" value="PP2C"/>
    <property type="match status" value="1"/>
</dbReference>
<feature type="binding site" evidence="3">
    <location>
        <position position="117"/>
    </location>
    <ligand>
        <name>ATP</name>
        <dbReference type="ChEBI" id="CHEBI:30616"/>
    </ligand>
</feature>
<dbReference type="InterPro" id="IPR001932">
    <property type="entry name" value="PPM-type_phosphatase-like_dom"/>
</dbReference>
<dbReference type="PROSITE" id="PS00107">
    <property type="entry name" value="PROTEIN_KINASE_ATP"/>
    <property type="match status" value="1"/>
</dbReference>
<keyword evidence="2 3" id="KW-0067">ATP-binding</keyword>
<gene>
    <name evidence="6" type="ORF">ACHAWO_004211</name>
</gene>
<protein>
    <submittedName>
        <fullName evidence="6">Uncharacterized protein</fullName>
    </submittedName>
</protein>
<dbReference type="PROSITE" id="PS00108">
    <property type="entry name" value="PROTEIN_KINASE_ST"/>
    <property type="match status" value="1"/>
</dbReference>
<dbReference type="AlphaFoldDB" id="A0ABD3QYI9"/>
<dbReference type="EMBL" id="JALLPJ020000004">
    <property type="protein sequence ID" value="KAL3805450.1"/>
    <property type="molecule type" value="Genomic_DNA"/>
</dbReference>
<dbReference type="InterPro" id="IPR000719">
    <property type="entry name" value="Prot_kinase_dom"/>
</dbReference>
<dbReference type="SUPFAM" id="SSF81606">
    <property type="entry name" value="PP2C-like"/>
    <property type="match status" value="1"/>
</dbReference>
<evidence type="ECO:0000256" key="2">
    <source>
        <dbReference type="ARBA" id="ARBA00022840"/>
    </source>
</evidence>
<dbReference type="InterPro" id="IPR036034">
    <property type="entry name" value="PDZ_sf"/>
</dbReference>
<evidence type="ECO:0000313" key="7">
    <source>
        <dbReference type="Proteomes" id="UP001530400"/>
    </source>
</evidence>
<dbReference type="CDD" id="cd00143">
    <property type="entry name" value="PP2Cc"/>
    <property type="match status" value="1"/>
</dbReference>
<sequence length="985" mass="108552">MNTILTATLICSISHINAWISPHRRLTLPLQLHPYAVSSSHQSGRQYQTSSRTSSLRTSTVHYSTTSSELENILSNLDDAKLPSLRIGNRIGSGSYGTVHECLLIKSKYDVQSCVAKRAWSYEEIEANVPKKVNDSDKIVARTGLASVKKDIDDVQLPDNEVKTRAERCKHYWEVERHCFDKLEKKKDGDDLLNRAVPTFLGTYHDDGSGRDSDAAVEGYGLIEGNKVGGWFGNGDEKADGHKWIVFDAVKSTVGEGAVTLLDAMEMDWDNRNSQRRKMNNLSGVQEALGLPDSYEFGDVLDTVFESILENMKAVHAVNIVHRDLKPGNLLCDPESKKLRLIDFGSAADLDPSQTSLSASNILSGGKVRVGLDEGIVALSPVYAAPETFVKVEDNPTSFDVFSAALIVCQLLFNLLDERTGAGFLSQLKQVDYNLDSWLEAQLKAKLRPSGLDDALEYLGERRGLWRVLKRMLNPNPLQRISSKEALIQFKEVMGLKSGAIEWSDSIIIKVAKEESYFETVIDSYERCDINYDTIDGDRREMPRPLHFLASFKSNIPVGLILSEASISDEKDADMSEDDWVKWKEATQNSLSGEVFVKGWASGGQADCLGIFEVGDRLRGVGELPFVDGGFDGAVKLIEKQPKTSGTIRLHFDRQRSKTKVTMAEAAPGDSRCIKVTGQGAWKSKGRRSSQEDNFLLHEVKNSNIGDVLVCGVLDGHGGTAASESVSKILPPLFSEELELSDADVNSTIREALEKSWDLTCTTYRSLCENGECVVDYDPTEGILSAKTGSKDLIAGTTATLAAISLNPSGASEMTVLNCGDSRTLLIGELKDKSDESVIIFETRDHSPDDTIEIQRLQRGKDEGLDYSVPECSMGQHYLRVGDFQYALCRSLEGDYVTSKGVVSDADVTTLKLSQILQDRQHCALVLSCDGLFEVMSNEEVGREVVRMRKEGYQAAEIAKNLCGQALKKGSYDNISTIVVYLDNV</sequence>
<dbReference type="GO" id="GO:0005524">
    <property type="term" value="F:ATP binding"/>
    <property type="evidence" value="ECO:0007669"/>
    <property type="project" value="UniProtKB-UniRule"/>
</dbReference>
<dbReference type="PANTHER" id="PTHR47992">
    <property type="entry name" value="PROTEIN PHOSPHATASE"/>
    <property type="match status" value="1"/>
</dbReference>
<dbReference type="SMART" id="SM00220">
    <property type="entry name" value="S_TKc"/>
    <property type="match status" value="1"/>
</dbReference>
<organism evidence="6 7">
    <name type="scientific">Cyclotella atomus</name>
    <dbReference type="NCBI Taxonomy" id="382360"/>
    <lineage>
        <taxon>Eukaryota</taxon>
        <taxon>Sar</taxon>
        <taxon>Stramenopiles</taxon>
        <taxon>Ochrophyta</taxon>
        <taxon>Bacillariophyta</taxon>
        <taxon>Coscinodiscophyceae</taxon>
        <taxon>Thalassiosirophycidae</taxon>
        <taxon>Stephanodiscales</taxon>
        <taxon>Stephanodiscaceae</taxon>
        <taxon>Cyclotella</taxon>
    </lineage>
</organism>
<evidence type="ECO:0000256" key="3">
    <source>
        <dbReference type="PROSITE-ProRule" id="PRU10141"/>
    </source>
</evidence>
<evidence type="ECO:0000256" key="1">
    <source>
        <dbReference type="ARBA" id="ARBA00022741"/>
    </source>
</evidence>
<dbReference type="InterPro" id="IPR011009">
    <property type="entry name" value="Kinase-like_dom_sf"/>
</dbReference>
<dbReference type="Gene3D" id="3.60.40.10">
    <property type="entry name" value="PPM-type phosphatase domain"/>
    <property type="match status" value="1"/>
</dbReference>
<dbReference type="InterPro" id="IPR008271">
    <property type="entry name" value="Ser/Thr_kinase_AS"/>
</dbReference>
<feature type="domain" description="Protein kinase" evidence="4">
    <location>
        <begin position="85"/>
        <end position="494"/>
    </location>
</feature>
<dbReference type="PROSITE" id="PS51746">
    <property type="entry name" value="PPM_2"/>
    <property type="match status" value="1"/>
</dbReference>